<evidence type="ECO:0000259" key="2">
    <source>
        <dbReference type="Pfam" id="PF11396"/>
    </source>
</evidence>
<dbReference type="Gene3D" id="3.10.450.360">
    <property type="match status" value="3"/>
</dbReference>
<gene>
    <name evidence="3" type="ORF">IAC07_08240</name>
</gene>
<dbReference type="PROSITE" id="PS51257">
    <property type="entry name" value="PROKAR_LIPOPROTEIN"/>
    <property type="match status" value="1"/>
</dbReference>
<accession>A0A940DPD0</accession>
<dbReference type="EMBL" id="JADIMJ010000125">
    <property type="protein sequence ID" value="MBO8454692.1"/>
    <property type="molecule type" value="Genomic_DNA"/>
</dbReference>
<evidence type="ECO:0000313" key="3">
    <source>
        <dbReference type="EMBL" id="MBO8454692.1"/>
    </source>
</evidence>
<dbReference type="AlphaFoldDB" id="A0A940DPD0"/>
<reference evidence="3" key="1">
    <citation type="submission" date="2020-10" db="EMBL/GenBank/DDBJ databases">
        <authorList>
            <person name="Gilroy R."/>
        </authorList>
    </citation>
    <scope>NUCLEOTIDE SEQUENCE</scope>
    <source>
        <strain evidence="3">F1-3629</strain>
    </source>
</reference>
<dbReference type="SUPFAM" id="SSF160574">
    <property type="entry name" value="BT0923-like"/>
    <property type="match status" value="3"/>
</dbReference>
<protein>
    <submittedName>
        <fullName evidence="3">PepSY-like domain-containing protein</fullName>
    </submittedName>
</protein>
<sequence length="423" mass="47085">MRKVIFALSVTALLFAAGCEKNPAGGELDVPQSVLSAFDEMYPGAEDVQWSSRQSYFVATFGDYLPVKGMSSSGSGRNAAWFDFSGKWYMTEFNSSLGMLPQAVRDAFASSEYASWRVDDVDVLRRSGTAVIYVIEVEGQKDGVFMEVDLYYSEDGVLVKEVVDAEDGYDYGDYIPSRPAESLADAVESLYPGARIVDVDEDDGAIEVEIVDADRIFRELYFDFGLEWMLTKTEVRYSLLPAAVVAAFGNSEYSGYRIDDDIDHYLWSSGEEYYVLELESRDDDDIKIKITPDGTVSVADRDDVNLPVGGGAAVGAAAEFINGKYPGAVIVEVEEDDGFIKYEIVHDGKEKDVYFNWSAEWVRTEWDVRYRDLPDAVKQALASYREVDDISFVETPSGSFYLAEVEDGRGERDIRIAPDGTLL</sequence>
<feature type="domain" description="Putative beta-lactamase-inhibitor-like PepSY-like" evidence="2">
    <location>
        <begin position="78"/>
        <end position="159"/>
    </location>
</feature>
<evidence type="ECO:0000313" key="4">
    <source>
        <dbReference type="Proteomes" id="UP000771749"/>
    </source>
</evidence>
<feature type="domain" description="Putative beta-lactamase-inhibitor-like PepSY-like" evidence="2">
    <location>
        <begin position="347"/>
        <end position="422"/>
    </location>
</feature>
<name>A0A940DPD0_9BACT</name>
<feature type="signal peptide" evidence="1">
    <location>
        <begin position="1"/>
        <end position="16"/>
    </location>
</feature>
<feature type="domain" description="Putative beta-lactamase-inhibitor-like PepSY-like" evidence="2">
    <location>
        <begin position="212"/>
        <end position="295"/>
    </location>
</feature>
<dbReference type="Proteomes" id="UP000771749">
    <property type="component" value="Unassembled WGS sequence"/>
</dbReference>
<feature type="chain" id="PRO_5037067881" evidence="1">
    <location>
        <begin position="17"/>
        <end position="423"/>
    </location>
</feature>
<dbReference type="Pfam" id="PF11396">
    <property type="entry name" value="PepSY_like"/>
    <property type="match status" value="3"/>
</dbReference>
<reference evidence="3" key="2">
    <citation type="journal article" date="2021" name="PeerJ">
        <title>Extensive microbial diversity within the chicken gut microbiome revealed by metagenomics and culture.</title>
        <authorList>
            <person name="Gilroy R."/>
            <person name="Ravi A."/>
            <person name="Getino M."/>
            <person name="Pursley I."/>
            <person name="Horton D.L."/>
            <person name="Alikhan N.F."/>
            <person name="Baker D."/>
            <person name="Gharbi K."/>
            <person name="Hall N."/>
            <person name="Watson M."/>
            <person name="Adriaenssens E.M."/>
            <person name="Foster-Nyarko E."/>
            <person name="Jarju S."/>
            <person name="Secka A."/>
            <person name="Antonio M."/>
            <person name="Oren A."/>
            <person name="Chaudhuri R.R."/>
            <person name="La Ragione R."/>
            <person name="Hildebrand F."/>
            <person name="Pallen M.J."/>
        </authorList>
    </citation>
    <scope>NUCLEOTIDE SEQUENCE</scope>
    <source>
        <strain evidence="3">F1-3629</strain>
    </source>
</reference>
<proteinExistence type="predicted"/>
<comment type="caution">
    <text evidence="3">The sequence shown here is derived from an EMBL/GenBank/DDBJ whole genome shotgun (WGS) entry which is preliminary data.</text>
</comment>
<keyword evidence="1" id="KW-0732">Signal</keyword>
<dbReference type="InterPro" id="IPR021533">
    <property type="entry name" value="PepSY-like"/>
</dbReference>
<evidence type="ECO:0000256" key="1">
    <source>
        <dbReference type="SAM" id="SignalP"/>
    </source>
</evidence>
<organism evidence="3 4">
    <name type="scientific">Candidatus Cryptobacteroides gallistercoris</name>
    <dbReference type="NCBI Taxonomy" id="2840765"/>
    <lineage>
        <taxon>Bacteria</taxon>
        <taxon>Pseudomonadati</taxon>
        <taxon>Bacteroidota</taxon>
        <taxon>Bacteroidia</taxon>
        <taxon>Bacteroidales</taxon>
        <taxon>Candidatus Cryptobacteroides</taxon>
    </lineage>
</organism>